<dbReference type="AlphaFoldDB" id="A0A482WRX2"/>
<proteinExistence type="predicted"/>
<dbReference type="Proteomes" id="UP000291343">
    <property type="component" value="Unassembled WGS sequence"/>
</dbReference>
<evidence type="ECO:0000313" key="2">
    <source>
        <dbReference type="EMBL" id="RZF36365.1"/>
    </source>
</evidence>
<reference evidence="2 3" key="1">
    <citation type="journal article" date="2017" name="Gigascience">
        <title>Genome sequence of the small brown planthopper, Laodelphax striatellus.</title>
        <authorList>
            <person name="Zhu J."/>
            <person name="Jiang F."/>
            <person name="Wang X."/>
            <person name="Yang P."/>
            <person name="Bao Y."/>
            <person name="Zhao W."/>
            <person name="Wang W."/>
            <person name="Lu H."/>
            <person name="Wang Q."/>
            <person name="Cui N."/>
            <person name="Li J."/>
            <person name="Chen X."/>
            <person name="Luo L."/>
            <person name="Yu J."/>
            <person name="Kang L."/>
            <person name="Cui F."/>
        </authorList>
    </citation>
    <scope>NUCLEOTIDE SEQUENCE [LARGE SCALE GENOMIC DNA]</scope>
    <source>
        <strain evidence="2">Lst14</strain>
    </source>
</reference>
<comment type="caution">
    <text evidence="2">The sequence shown here is derived from an EMBL/GenBank/DDBJ whole genome shotgun (WGS) entry which is preliminary data.</text>
</comment>
<feature type="region of interest" description="Disordered" evidence="1">
    <location>
        <begin position="113"/>
        <end position="137"/>
    </location>
</feature>
<keyword evidence="3" id="KW-1185">Reference proteome</keyword>
<evidence type="ECO:0000313" key="3">
    <source>
        <dbReference type="Proteomes" id="UP000291343"/>
    </source>
</evidence>
<evidence type="ECO:0000256" key="1">
    <source>
        <dbReference type="SAM" id="MobiDB-lite"/>
    </source>
</evidence>
<sequence>MLSLKRALIVAQIATFAHHLLRKCCVLIIVGLQVKCDSAKCAALRLGKVVCKLLPCALLDAYRLSVVLAETEWGSTEEWVTKKKVELTTKRQIETRVKRQVVLEDGRVVEDSGPIVTTNTTEDTEKQESTTTESEGGATHLCVTVELEVEKHKLT</sequence>
<name>A0A482WRX2_LAOST</name>
<accession>A0A482WRX2</accession>
<organism evidence="2 3">
    <name type="scientific">Laodelphax striatellus</name>
    <name type="common">Small brown planthopper</name>
    <name type="synonym">Delphax striatella</name>
    <dbReference type="NCBI Taxonomy" id="195883"/>
    <lineage>
        <taxon>Eukaryota</taxon>
        <taxon>Metazoa</taxon>
        <taxon>Ecdysozoa</taxon>
        <taxon>Arthropoda</taxon>
        <taxon>Hexapoda</taxon>
        <taxon>Insecta</taxon>
        <taxon>Pterygota</taxon>
        <taxon>Neoptera</taxon>
        <taxon>Paraneoptera</taxon>
        <taxon>Hemiptera</taxon>
        <taxon>Auchenorrhyncha</taxon>
        <taxon>Fulgoroidea</taxon>
        <taxon>Delphacidae</taxon>
        <taxon>Criomorphinae</taxon>
        <taxon>Laodelphax</taxon>
    </lineage>
</organism>
<dbReference type="InParanoid" id="A0A482WRX2"/>
<protein>
    <submittedName>
        <fullName evidence="2">Uncharacterized protein</fullName>
    </submittedName>
</protein>
<dbReference type="OrthoDB" id="6605262at2759"/>
<gene>
    <name evidence="2" type="ORF">LSTR_LSTR010406</name>
</gene>
<dbReference type="EMBL" id="QKKF02026463">
    <property type="protein sequence ID" value="RZF36365.1"/>
    <property type="molecule type" value="Genomic_DNA"/>
</dbReference>